<feature type="transmembrane region" description="Helical" evidence="5">
    <location>
        <begin position="365"/>
        <end position="384"/>
    </location>
</feature>
<dbReference type="InterPro" id="IPR005829">
    <property type="entry name" value="Sugar_transporter_CS"/>
</dbReference>
<gene>
    <name evidence="7" type="ORF">HNR67_005678</name>
</gene>
<feature type="transmembrane region" description="Helical" evidence="5">
    <location>
        <begin position="106"/>
        <end position="128"/>
    </location>
</feature>
<keyword evidence="3 5" id="KW-1133">Transmembrane helix</keyword>
<proteinExistence type="predicted"/>
<feature type="transmembrane region" description="Helical" evidence="5">
    <location>
        <begin position="140"/>
        <end position="162"/>
    </location>
</feature>
<dbReference type="InterPro" id="IPR011701">
    <property type="entry name" value="MFS"/>
</dbReference>
<sequence>MPASTLTGPRARLVIILLCGLALAFDGYDLVVYGTTIQALRAEWGITASAAGTIGSAALVGMLVGALLAGTLTDTWGRRKTFLLCVTWFSVLTALCAAAPSPEVFLALRFLAGIGLGGLMPTAATLTIEYADAKHRTFTYAAMQSGYAVGGILAATLAIPLLPTAGWRVMYLVGAAPLVLVLPLALRHLPESLEYLVSQGKQAEAEALAARLGVPVPPPAERRAGGLSGVKALVERTYLRRTVLFWLASFCALLLVYGLNTWLPEIMRASGYPLGSALGFLLAFNLGSVAGALLGGRLSDRHGAKPVLLGSFALAAVCSAALSINPGQTVIYVLVALSGYGTIGTMHMLNAHVTRSYPASMRATGIGWALGVGRLGAILGPTLGGWVLDSDLGPDWNFYLFAVVAVLGALAIAALPRNTSATTEIAVSRTGATS</sequence>
<dbReference type="Proteomes" id="UP000533598">
    <property type="component" value="Unassembled WGS sequence"/>
</dbReference>
<feature type="transmembrane region" description="Helical" evidence="5">
    <location>
        <begin position="396"/>
        <end position="415"/>
    </location>
</feature>
<feature type="transmembrane region" description="Helical" evidence="5">
    <location>
        <begin position="243"/>
        <end position="263"/>
    </location>
</feature>
<dbReference type="GO" id="GO:0046943">
    <property type="term" value="F:carboxylic acid transmembrane transporter activity"/>
    <property type="evidence" value="ECO:0007669"/>
    <property type="project" value="TreeGrafter"/>
</dbReference>
<dbReference type="SUPFAM" id="SSF103473">
    <property type="entry name" value="MFS general substrate transporter"/>
    <property type="match status" value="1"/>
</dbReference>
<evidence type="ECO:0000313" key="7">
    <source>
        <dbReference type="EMBL" id="MBB4679560.1"/>
    </source>
</evidence>
<dbReference type="InterPro" id="IPR036259">
    <property type="entry name" value="MFS_trans_sf"/>
</dbReference>
<comment type="caution">
    <text evidence="7">The sequence shown here is derived from an EMBL/GenBank/DDBJ whole genome shotgun (WGS) entry which is preliminary data.</text>
</comment>
<evidence type="ECO:0000256" key="1">
    <source>
        <dbReference type="ARBA" id="ARBA00004651"/>
    </source>
</evidence>
<feature type="transmembrane region" description="Helical" evidence="5">
    <location>
        <begin position="307"/>
        <end position="324"/>
    </location>
</feature>
<keyword evidence="4 5" id="KW-0472">Membrane</keyword>
<reference evidence="7 8" key="1">
    <citation type="submission" date="2020-08" db="EMBL/GenBank/DDBJ databases">
        <title>Sequencing the genomes of 1000 actinobacteria strains.</title>
        <authorList>
            <person name="Klenk H.-P."/>
        </authorList>
    </citation>
    <scope>NUCLEOTIDE SEQUENCE [LARGE SCALE GENOMIC DNA]</scope>
    <source>
        <strain evidence="7 8">DSM 44230</strain>
    </source>
</reference>
<protein>
    <submittedName>
        <fullName evidence="7">AAHS family benzoate transporter-like MFS transporter</fullName>
    </submittedName>
</protein>
<evidence type="ECO:0000256" key="4">
    <source>
        <dbReference type="ARBA" id="ARBA00023136"/>
    </source>
</evidence>
<evidence type="ECO:0000256" key="2">
    <source>
        <dbReference type="ARBA" id="ARBA00022692"/>
    </source>
</evidence>
<evidence type="ECO:0000256" key="5">
    <source>
        <dbReference type="SAM" id="Phobius"/>
    </source>
</evidence>
<feature type="transmembrane region" description="Helical" evidence="5">
    <location>
        <begin position="81"/>
        <end position="100"/>
    </location>
</feature>
<dbReference type="AlphaFoldDB" id="A0A7W7CED0"/>
<dbReference type="PANTHER" id="PTHR23508">
    <property type="entry name" value="CARBOXYLIC ACID TRANSPORTER PROTEIN HOMOLOG"/>
    <property type="match status" value="1"/>
</dbReference>
<evidence type="ECO:0000259" key="6">
    <source>
        <dbReference type="PROSITE" id="PS50850"/>
    </source>
</evidence>
<dbReference type="CDD" id="cd17365">
    <property type="entry name" value="MFS_PcaK_like"/>
    <property type="match status" value="1"/>
</dbReference>
<keyword evidence="8" id="KW-1185">Reference proteome</keyword>
<feature type="transmembrane region" description="Helical" evidence="5">
    <location>
        <begin position="330"/>
        <end position="353"/>
    </location>
</feature>
<dbReference type="Pfam" id="PF07690">
    <property type="entry name" value="MFS_1"/>
    <property type="match status" value="2"/>
</dbReference>
<dbReference type="PANTHER" id="PTHR23508:SF10">
    <property type="entry name" value="CARBOXYLIC ACID TRANSPORTER PROTEIN HOMOLOG"/>
    <property type="match status" value="1"/>
</dbReference>
<dbReference type="InterPro" id="IPR020846">
    <property type="entry name" value="MFS_dom"/>
</dbReference>
<organism evidence="7 8">
    <name type="scientific">Crossiella cryophila</name>
    <dbReference type="NCBI Taxonomy" id="43355"/>
    <lineage>
        <taxon>Bacteria</taxon>
        <taxon>Bacillati</taxon>
        <taxon>Actinomycetota</taxon>
        <taxon>Actinomycetes</taxon>
        <taxon>Pseudonocardiales</taxon>
        <taxon>Pseudonocardiaceae</taxon>
        <taxon>Crossiella</taxon>
    </lineage>
</organism>
<evidence type="ECO:0000313" key="8">
    <source>
        <dbReference type="Proteomes" id="UP000533598"/>
    </source>
</evidence>
<keyword evidence="2 5" id="KW-0812">Transmembrane</keyword>
<dbReference type="RefSeq" id="WP_246492614.1">
    <property type="nucleotide sequence ID" value="NZ_BAAAUI010000001.1"/>
</dbReference>
<dbReference type="EMBL" id="JACHMH010000001">
    <property type="protein sequence ID" value="MBB4679560.1"/>
    <property type="molecule type" value="Genomic_DNA"/>
</dbReference>
<feature type="transmembrane region" description="Helical" evidence="5">
    <location>
        <begin position="168"/>
        <end position="186"/>
    </location>
</feature>
<dbReference type="PROSITE" id="PS50850">
    <property type="entry name" value="MFS"/>
    <property type="match status" value="1"/>
</dbReference>
<dbReference type="PROSITE" id="PS00217">
    <property type="entry name" value="SUGAR_TRANSPORT_2"/>
    <property type="match status" value="1"/>
</dbReference>
<evidence type="ECO:0000256" key="3">
    <source>
        <dbReference type="ARBA" id="ARBA00022989"/>
    </source>
</evidence>
<feature type="domain" description="Major facilitator superfamily (MFS) profile" evidence="6">
    <location>
        <begin position="15"/>
        <end position="420"/>
    </location>
</feature>
<dbReference type="Gene3D" id="1.20.1250.20">
    <property type="entry name" value="MFS general substrate transporter like domains"/>
    <property type="match status" value="1"/>
</dbReference>
<feature type="transmembrane region" description="Helical" evidence="5">
    <location>
        <begin position="275"/>
        <end position="295"/>
    </location>
</feature>
<comment type="subcellular location">
    <subcellularLocation>
        <location evidence="1">Cell membrane</location>
        <topology evidence="1">Multi-pass membrane protein</topology>
    </subcellularLocation>
</comment>
<name>A0A7W7CED0_9PSEU</name>
<accession>A0A7W7CED0</accession>
<dbReference type="GO" id="GO:0005886">
    <property type="term" value="C:plasma membrane"/>
    <property type="evidence" value="ECO:0007669"/>
    <property type="project" value="UniProtKB-SubCell"/>
</dbReference>
<feature type="transmembrane region" description="Helical" evidence="5">
    <location>
        <begin position="44"/>
        <end position="69"/>
    </location>
</feature>